<dbReference type="InterPro" id="IPR013766">
    <property type="entry name" value="Thioredoxin_domain"/>
</dbReference>
<dbReference type="InterPro" id="IPR036249">
    <property type="entry name" value="Thioredoxin-like_sf"/>
</dbReference>
<dbReference type="PANTHER" id="PTHR46472">
    <property type="entry name" value="NUCLEOREDOXIN"/>
    <property type="match status" value="1"/>
</dbReference>
<dbReference type="EMBL" id="MCFE01000079">
    <property type="protein sequence ID" value="ORY00680.1"/>
    <property type="molecule type" value="Genomic_DNA"/>
</dbReference>
<feature type="domain" description="Thioredoxin" evidence="1">
    <location>
        <begin position="8"/>
        <end position="152"/>
    </location>
</feature>
<proteinExistence type="predicted"/>
<name>A0A1Y1YRL7_9FUNG</name>
<reference evidence="2 3" key="1">
    <citation type="submission" date="2016-07" db="EMBL/GenBank/DDBJ databases">
        <title>Pervasive Adenine N6-methylation of Active Genes in Fungi.</title>
        <authorList>
            <consortium name="DOE Joint Genome Institute"/>
            <person name="Mondo S.J."/>
            <person name="Dannebaum R.O."/>
            <person name="Kuo R.C."/>
            <person name="Labutti K."/>
            <person name="Haridas S."/>
            <person name="Kuo A."/>
            <person name="Salamov A."/>
            <person name="Ahrendt S.R."/>
            <person name="Lipzen A."/>
            <person name="Sullivan W."/>
            <person name="Andreopoulos W.B."/>
            <person name="Clum A."/>
            <person name="Lindquist E."/>
            <person name="Daum C."/>
            <person name="Ramamoorthy G.K."/>
            <person name="Gryganskyi A."/>
            <person name="Culley D."/>
            <person name="Magnuson J.K."/>
            <person name="James T.Y."/>
            <person name="O'Malley M.A."/>
            <person name="Stajich J.E."/>
            <person name="Spatafora J.W."/>
            <person name="Visel A."/>
            <person name="Grigoriev I.V."/>
        </authorList>
    </citation>
    <scope>NUCLEOTIDE SEQUENCE [LARGE SCALE GENOMIC DNA]</scope>
    <source>
        <strain evidence="2 3">CBS 931.73</strain>
    </source>
</reference>
<sequence length="163" mass="18722">METSTTQTDIGQLLDQIERLVDGEQKEVSPKVLQGKLVGLYFSASWCPPCKAFSPVLTQFAEDNKEEFVVVHVNLDKTKEDMMDFIQGKNWLSVPFEDEKVKKALGTQLKVYTIPSLIIVNTTTKQIVTTWGRSAISKNRDHCLQEWKEGKHGCSWYHLLKFW</sequence>
<gene>
    <name evidence="2" type="ORF">K493DRAFT_312708</name>
</gene>
<dbReference type="PROSITE" id="PS51352">
    <property type="entry name" value="THIOREDOXIN_2"/>
    <property type="match status" value="1"/>
</dbReference>
<dbReference type="PANTHER" id="PTHR46472:SF1">
    <property type="entry name" value="NUCLEOREDOXIN"/>
    <property type="match status" value="1"/>
</dbReference>
<dbReference type="AlphaFoldDB" id="A0A1Y1YRL7"/>
<dbReference type="GO" id="GO:0005634">
    <property type="term" value="C:nucleus"/>
    <property type="evidence" value="ECO:0007669"/>
    <property type="project" value="TreeGrafter"/>
</dbReference>
<protein>
    <submittedName>
        <fullName evidence="2">Thioredoxin-like protein</fullName>
    </submittedName>
</protein>
<organism evidence="2 3">
    <name type="scientific">Basidiobolus meristosporus CBS 931.73</name>
    <dbReference type="NCBI Taxonomy" id="1314790"/>
    <lineage>
        <taxon>Eukaryota</taxon>
        <taxon>Fungi</taxon>
        <taxon>Fungi incertae sedis</taxon>
        <taxon>Zoopagomycota</taxon>
        <taxon>Entomophthoromycotina</taxon>
        <taxon>Basidiobolomycetes</taxon>
        <taxon>Basidiobolales</taxon>
        <taxon>Basidiobolaceae</taxon>
        <taxon>Basidiobolus</taxon>
    </lineage>
</organism>
<dbReference type="Gene3D" id="3.40.30.10">
    <property type="entry name" value="Glutaredoxin"/>
    <property type="match status" value="1"/>
</dbReference>
<dbReference type="Pfam" id="PF13905">
    <property type="entry name" value="Thioredoxin_8"/>
    <property type="match status" value="1"/>
</dbReference>
<keyword evidence="3" id="KW-1185">Reference proteome</keyword>
<evidence type="ECO:0000259" key="1">
    <source>
        <dbReference type="PROSITE" id="PS51352"/>
    </source>
</evidence>
<dbReference type="InterPro" id="IPR012336">
    <property type="entry name" value="Thioredoxin-like_fold"/>
</dbReference>
<dbReference type="OrthoDB" id="409136at2759"/>
<evidence type="ECO:0000313" key="2">
    <source>
        <dbReference type="EMBL" id="ORY00680.1"/>
    </source>
</evidence>
<comment type="caution">
    <text evidence="2">The sequence shown here is derived from an EMBL/GenBank/DDBJ whole genome shotgun (WGS) entry which is preliminary data.</text>
</comment>
<dbReference type="GO" id="GO:0031397">
    <property type="term" value="P:negative regulation of protein ubiquitination"/>
    <property type="evidence" value="ECO:0007669"/>
    <property type="project" value="TreeGrafter"/>
</dbReference>
<dbReference type="STRING" id="1314790.A0A1Y1YRL7"/>
<dbReference type="Proteomes" id="UP000193498">
    <property type="component" value="Unassembled WGS sequence"/>
</dbReference>
<evidence type="ECO:0000313" key="3">
    <source>
        <dbReference type="Proteomes" id="UP000193498"/>
    </source>
</evidence>
<dbReference type="SUPFAM" id="SSF52833">
    <property type="entry name" value="Thioredoxin-like"/>
    <property type="match status" value="1"/>
</dbReference>
<accession>A0A1Y1YRL7</accession>
<dbReference type="GO" id="GO:0004791">
    <property type="term" value="F:thioredoxin-disulfide reductase (NADPH) activity"/>
    <property type="evidence" value="ECO:0007669"/>
    <property type="project" value="TreeGrafter"/>
</dbReference>
<dbReference type="InParanoid" id="A0A1Y1YRL7"/>